<evidence type="ECO:0000256" key="6">
    <source>
        <dbReference type="ARBA" id="ARBA00023136"/>
    </source>
</evidence>
<evidence type="ECO:0000256" key="2">
    <source>
        <dbReference type="ARBA" id="ARBA00022448"/>
    </source>
</evidence>
<keyword evidence="3 8" id="KW-0812">Transmembrane</keyword>
<feature type="transmembrane region" description="Helical" evidence="8">
    <location>
        <begin position="36"/>
        <end position="57"/>
    </location>
</feature>
<keyword evidence="5 8" id="KW-1133">Transmembrane helix</keyword>
<evidence type="ECO:0000256" key="3">
    <source>
        <dbReference type="ARBA" id="ARBA00022692"/>
    </source>
</evidence>
<evidence type="ECO:0000256" key="9">
    <source>
        <dbReference type="SAM" id="MobiDB-lite"/>
    </source>
</evidence>
<dbReference type="PANTHER" id="PTHR23137:SF29">
    <property type="entry name" value="VESICLE TRANSPORT PROTEIN"/>
    <property type="match status" value="1"/>
</dbReference>
<feature type="transmembrane region" description="Helical" evidence="8">
    <location>
        <begin position="123"/>
        <end position="143"/>
    </location>
</feature>
<evidence type="ECO:0000256" key="1">
    <source>
        <dbReference type="ARBA" id="ARBA00004141"/>
    </source>
</evidence>
<feature type="region of interest" description="Disordered" evidence="9">
    <location>
        <begin position="312"/>
        <end position="338"/>
    </location>
</feature>
<evidence type="ECO:0000256" key="8">
    <source>
        <dbReference type="RuleBase" id="RU363111"/>
    </source>
</evidence>
<dbReference type="PANTHER" id="PTHR23137">
    <property type="entry name" value="VESICLE TRANSPORT PROTEIN-RELATED"/>
    <property type="match status" value="1"/>
</dbReference>
<dbReference type="Pfam" id="PF04178">
    <property type="entry name" value="Got1"/>
    <property type="match status" value="1"/>
</dbReference>
<gene>
    <name evidence="10" type="ORF">DEO72_LG7g1504</name>
</gene>
<feature type="compositionally biased region" description="Polar residues" evidence="9">
    <location>
        <begin position="312"/>
        <end position="326"/>
    </location>
</feature>
<dbReference type="GO" id="GO:0015031">
    <property type="term" value="P:protein transport"/>
    <property type="evidence" value="ECO:0007669"/>
    <property type="project" value="UniProtKB-KW"/>
</dbReference>
<dbReference type="GO" id="GO:0005737">
    <property type="term" value="C:cytoplasm"/>
    <property type="evidence" value="ECO:0007669"/>
    <property type="project" value="UniProtKB-ARBA"/>
</dbReference>
<feature type="compositionally biased region" description="Acidic residues" evidence="9">
    <location>
        <begin position="327"/>
        <end position="338"/>
    </location>
</feature>
<accession>A0A4D6MJP9</accession>
<keyword evidence="4 8" id="KW-0653">Protein transport</keyword>
<sequence length="338" mass="36728">MWNIGQSLTGGNEEQGESLLGEDSGGLCSLSTTQRIYGFAACFVAGVACMLLSMIVFVKPIKFAVLFTFGNLLAVGSTGFLLGPAQQLGMMFDPVRVFATAIYLGCVVIALICALWIHSKVLTIVAVIIEIGALICTTCINICSRVTNYTIIATHKQKGPTHVIHQPPYLPARGISQREHGTYEPTSLVSPRHSQGRAAGQELIAARRLKPKQEHTLTFDEPPGGRDQTARRFLGKTQKPNRIVQKTDNGKKIFNLEKEESSITRNGNDVITSQEHYGRVRGLGLGPCPSKVFGFNAHSCNGTSSSFPSYTQLQNQVSNQGSVPNEETNDSDQDQDQD</sequence>
<dbReference type="EMBL" id="CP039351">
    <property type="protein sequence ID" value="QCE00217.1"/>
    <property type="molecule type" value="Genomic_DNA"/>
</dbReference>
<dbReference type="Proteomes" id="UP000501690">
    <property type="component" value="Linkage Group LG7"/>
</dbReference>
<comment type="similarity">
    <text evidence="7 8">Belongs to the SFT2 family.</text>
</comment>
<proteinExistence type="inferred from homology"/>
<dbReference type="GO" id="GO:0016192">
    <property type="term" value="P:vesicle-mediated transport"/>
    <property type="evidence" value="ECO:0007669"/>
    <property type="project" value="InterPro"/>
</dbReference>
<keyword evidence="6 8" id="KW-0472">Membrane</keyword>
<organism evidence="10 11">
    <name type="scientific">Vigna unguiculata</name>
    <name type="common">Cowpea</name>
    <dbReference type="NCBI Taxonomy" id="3917"/>
    <lineage>
        <taxon>Eukaryota</taxon>
        <taxon>Viridiplantae</taxon>
        <taxon>Streptophyta</taxon>
        <taxon>Embryophyta</taxon>
        <taxon>Tracheophyta</taxon>
        <taxon>Spermatophyta</taxon>
        <taxon>Magnoliopsida</taxon>
        <taxon>eudicotyledons</taxon>
        <taxon>Gunneridae</taxon>
        <taxon>Pentapetalae</taxon>
        <taxon>rosids</taxon>
        <taxon>fabids</taxon>
        <taxon>Fabales</taxon>
        <taxon>Fabaceae</taxon>
        <taxon>Papilionoideae</taxon>
        <taxon>50 kb inversion clade</taxon>
        <taxon>NPAAA clade</taxon>
        <taxon>indigoferoid/millettioid clade</taxon>
        <taxon>Phaseoleae</taxon>
        <taxon>Vigna</taxon>
    </lineage>
</organism>
<dbReference type="InterPro" id="IPR007305">
    <property type="entry name" value="Vesicle_transpt_Got1/SFT2"/>
</dbReference>
<name>A0A4D6MJP9_VIGUN</name>
<dbReference type="GO" id="GO:0012505">
    <property type="term" value="C:endomembrane system"/>
    <property type="evidence" value="ECO:0007669"/>
    <property type="project" value="UniProtKB-ARBA"/>
</dbReference>
<feature type="transmembrane region" description="Helical" evidence="8">
    <location>
        <begin position="63"/>
        <end position="83"/>
    </location>
</feature>
<dbReference type="InterPro" id="IPR011691">
    <property type="entry name" value="Vesicle_transpt_SFT2"/>
</dbReference>
<keyword evidence="11" id="KW-1185">Reference proteome</keyword>
<dbReference type="AlphaFoldDB" id="A0A4D6MJP9"/>
<protein>
    <recommendedName>
        <fullName evidence="8">Vesicle transport protein</fullName>
    </recommendedName>
</protein>
<dbReference type="GO" id="GO:0016020">
    <property type="term" value="C:membrane"/>
    <property type="evidence" value="ECO:0007669"/>
    <property type="project" value="UniProtKB-SubCell"/>
</dbReference>
<evidence type="ECO:0000256" key="4">
    <source>
        <dbReference type="ARBA" id="ARBA00022927"/>
    </source>
</evidence>
<reference evidence="10 11" key="1">
    <citation type="submission" date="2019-04" db="EMBL/GenBank/DDBJ databases">
        <title>An improved genome assembly and genetic linkage map for asparagus bean, Vigna unguiculata ssp. sesquipedialis.</title>
        <authorList>
            <person name="Xia Q."/>
            <person name="Zhang R."/>
            <person name="Dong Y."/>
        </authorList>
    </citation>
    <scope>NUCLEOTIDE SEQUENCE [LARGE SCALE GENOMIC DNA]</scope>
    <source>
        <tissue evidence="10">Leaf</tissue>
    </source>
</reference>
<evidence type="ECO:0000256" key="5">
    <source>
        <dbReference type="ARBA" id="ARBA00022989"/>
    </source>
</evidence>
<evidence type="ECO:0000313" key="11">
    <source>
        <dbReference type="Proteomes" id="UP000501690"/>
    </source>
</evidence>
<keyword evidence="2 8" id="KW-0813">Transport</keyword>
<feature type="transmembrane region" description="Helical" evidence="8">
    <location>
        <begin position="95"/>
        <end position="117"/>
    </location>
</feature>
<evidence type="ECO:0000313" key="10">
    <source>
        <dbReference type="EMBL" id="QCE00217.1"/>
    </source>
</evidence>
<comment type="subcellular location">
    <subcellularLocation>
        <location evidence="1 8">Membrane</location>
        <topology evidence="1 8">Multi-pass membrane protein</topology>
    </subcellularLocation>
</comment>
<comment type="function">
    <text evidence="8">May be involved in fusion of retrograde transport vesicles derived from an endocytic compartment with the Golgi complex.</text>
</comment>
<evidence type="ECO:0000256" key="7">
    <source>
        <dbReference type="ARBA" id="ARBA00025800"/>
    </source>
</evidence>